<comment type="caution">
    <text evidence="1">The sequence shown here is derived from an EMBL/GenBank/DDBJ whole genome shotgun (WGS) entry which is preliminary data.</text>
</comment>
<sequence length="96" mass="10904">MSERSDTDIDSVKTYPPPVFSRTSSITQQKPVIKPIPETINPLLIETKLNPIIAERSILAKTFVQSAIEDAFRKESMTVQLARCWPLFLTQLRNDS</sequence>
<dbReference type="EMBL" id="CAJOBD010059505">
    <property type="protein sequence ID" value="CAF4378226.1"/>
    <property type="molecule type" value="Genomic_DNA"/>
</dbReference>
<evidence type="ECO:0000313" key="2">
    <source>
        <dbReference type="Proteomes" id="UP000663836"/>
    </source>
</evidence>
<dbReference type="AlphaFoldDB" id="A0A820MV10"/>
<feature type="non-terminal residue" evidence="1">
    <location>
        <position position="1"/>
    </location>
</feature>
<reference evidence="1" key="1">
    <citation type="submission" date="2021-02" db="EMBL/GenBank/DDBJ databases">
        <authorList>
            <person name="Nowell W R."/>
        </authorList>
    </citation>
    <scope>NUCLEOTIDE SEQUENCE</scope>
</reference>
<proteinExistence type="predicted"/>
<evidence type="ECO:0000313" key="1">
    <source>
        <dbReference type="EMBL" id="CAF4378226.1"/>
    </source>
</evidence>
<organism evidence="1 2">
    <name type="scientific">Rotaria sordida</name>
    <dbReference type="NCBI Taxonomy" id="392033"/>
    <lineage>
        <taxon>Eukaryota</taxon>
        <taxon>Metazoa</taxon>
        <taxon>Spiralia</taxon>
        <taxon>Gnathifera</taxon>
        <taxon>Rotifera</taxon>
        <taxon>Eurotatoria</taxon>
        <taxon>Bdelloidea</taxon>
        <taxon>Philodinida</taxon>
        <taxon>Philodinidae</taxon>
        <taxon>Rotaria</taxon>
    </lineage>
</organism>
<dbReference type="Proteomes" id="UP000663836">
    <property type="component" value="Unassembled WGS sequence"/>
</dbReference>
<gene>
    <name evidence="1" type="ORF">JBS370_LOCUS42761</name>
</gene>
<accession>A0A820MV10</accession>
<protein>
    <submittedName>
        <fullName evidence="1">Uncharacterized protein</fullName>
    </submittedName>
</protein>
<name>A0A820MV10_9BILA</name>